<protein>
    <submittedName>
        <fullName evidence="1">Uncharacterized protein</fullName>
    </submittedName>
</protein>
<dbReference type="RefSeq" id="WP_174897180.1">
    <property type="nucleotide sequence ID" value="NZ_CP054692.1"/>
</dbReference>
<evidence type="ECO:0000313" key="1">
    <source>
        <dbReference type="EMBL" id="CEM62886.1"/>
    </source>
</evidence>
<dbReference type="EMBL" id="CDNC01000045">
    <property type="protein sequence ID" value="CEM62886.1"/>
    <property type="molecule type" value="Genomic_DNA"/>
</dbReference>
<sequence length="48" mass="5045">MLYNSVAVILIEASTQNYKIEALKLAATVSKNTKTTIRTGTDGGGSTL</sequence>
<reference evidence="2" key="1">
    <citation type="submission" date="2015-01" db="EMBL/GenBank/DDBJ databases">
        <authorList>
            <person name="Manzoor Shahid"/>
            <person name="Zubair Saima"/>
        </authorList>
    </citation>
    <scope>NUCLEOTIDE SEQUENCE [LARGE SCALE GENOMIC DNA]</scope>
    <source>
        <strain evidence="2">V1</strain>
    </source>
</reference>
<dbReference type="Proteomes" id="UP000042527">
    <property type="component" value="Unassembled WGS sequence"/>
</dbReference>
<evidence type="ECO:0000313" key="2">
    <source>
        <dbReference type="Proteomes" id="UP000042527"/>
    </source>
</evidence>
<accession>A0A0B7H1R0</accession>
<name>A0A0B7H1R0_TREPH</name>
<keyword evidence="2" id="KW-1185">Reference proteome</keyword>
<dbReference type="AlphaFoldDB" id="A0A0B7H1R0"/>
<organism evidence="1 2">
    <name type="scientific">Treponema phagedenis</name>
    <dbReference type="NCBI Taxonomy" id="162"/>
    <lineage>
        <taxon>Bacteria</taxon>
        <taxon>Pseudomonadati</taxon>
        <taxon>Spirochaetota</taxon>
        <taxon>Spirochaetia</taxon>
        <taxon>Spirochaetales</taxon>
        <taxon>Treponemataceae</taxon>
        <taxon>Treponema</taxon>
    </lineage>
</organism>
<proteinExistence type="predicted"/>
<gene>
    <name evidence="1" type="ORF">TPHV1_50146</name>
</gene>